<dbReference type="InterPro" id="IPR041586">
    <property type="entry name" value="PsrA_TetR_C"/>
</dbReference>
<evidence type="ECO:0000256" key="2">
    <source>
        <dbReference type="PROSITE-ProRule" id="PRU00335"/>
    </source>
</evidence>
<dbReference type="PROSITE" id="PS50977">
    <property type="entry name" value="HTH_TETR_2"/>
    <property type="match status" value="1"/>
</dbReference>
<dbReference type="InterPro" id="IPR009057">
    <property type="entry name" value="Homeodomain-like_sf"/>
</dbReference>
<dbReference type="Gene3D" id="1.10.357.10">
    <property type="entry name" value="Tetracycline Repressor, domain 2"/>
    <property type="match status" value="1"/>
</dbReference>
<reference evidence="5 6" key="1">
    <citation type="submission" date="2023-07" db="EMBL/GenBank/DDBJ databases">
        <title>Sorghum-associated microbial communities from plants grown in Nebraska, USA.</title>
        <authorList>
            <person name="Schachtman D."/>
        </authorList>
    </citation>
    <scope>NUCLEOTIDE SEQUENCE [LARGE SCALE GENOMIC DNA]</scope>
    <source>
        <strain evidence="5 6">BE313</strain>
    </source>
</reference>
<dbReference type="InterPro" id="IPR036271">
    <property type="entry name" value="Tet_transcr_reg_TetR-rel_C_sf"/>
</dbReference>
<dbReference type="Pfam" id="PF00440">
    <property type="entry name" value="TetR_N"/>
    <property type="match status" value="1"/>
</dbReference>
<gene>
    <name evidence="5" type="ORF">J2X19_002179</name>
</gene>
<accession>A0ABU2C839</accession>
<evidence type="ECO:0000256" key="3">
    <source>
        <dbReference type="SAM" id="MobiDB-lite"/>
    </source>
</evidence>
<dbReference type="EMBL" id="JAVDXT010000002">
    <property type="protein sequence ID" value="MDR7377500.1"/>
    <property type="molecule type" value="Genomic_DNA"/>
</dbReference>
<evidence type="ECO:0000256" key="1">
    <source>
        <dbReference type="ARBA" id="ARBA00023125"/>
    </source>
</evidence>
<feature type="compositionally biased region" description="Polar residues" evidence="3">
    <location>
        <begin position="1"/>
        <end position="11"/>
    </location>
</feature>
<dbReference type="Pfam" id="PF17939">
    <property type="entry name" value="TetR_C_30"/>
    <property type="match status" value="1"/>
</dbReference>
<sequence length="237" mass="25503">MQNQKPPSSARKTPAARRSAAAEPGEAALSPNRQQNILLAAEQLFAARGFHGVSIRDIADEAGVPLALVGYYYGPKLALYHAIFRERAGYIGERLESLAAAQRSAAPGQLLEEIVKAFVLPVLKVAALPAGHNFLRILSRGMNDHLEEDEPVIRELFDPLAHAFIDALAAALPQATRSQAAWCYQFALGALLHHVNDQRIERLSLGQNQPGDSETAGPLLVAFITHGLRGACAAPTH</sequence>
<evidence type="ECO:0000259" key="4">
    <source>
        <dbReference type="PROSITE" id="PS50977"/>
    </source>
</evidence>
<dbReference type="InterPro" id="IPR001647">
    <property type="entry name" value="HTH_TetR"/>
</dbReference>
<feature type="domain" description="HTH tetR-type" evidence="4">
    <location>
        <begin position="31"/>
        <end position="91"/>
    </location>
</feature>
<dbReference type="SUPFAM" id="SSF46689">
    <property type="entry name" value="Homeodomain-like"/>
    <property type="match status" value="1"/>
</dbReference>
<dbReference type="PANTHER" id="PTHR30055">
    <property type="entry name" value="HTH-TYPE TRANSCRIPTIONAL REGULATOR RUTR"/>
    <property type="match status" value="1"/>
</dbReference>
<organism evidence="5 6">
    <name type="scientific">Rhodoferax ferrireducens</name>
    <dbReference type="NCBI Taxonomy" id="192843"/>
    <lineage>
        <taxon>Bacteria</taxon>
        <taxon>Pseudomonadati</taxon>
        <taxon>Pseudomonadota</taxon>
        <taxon>Betaproteobacteria</taxon>
        <taxon>Burkholderiales</taxon>
        <taxon>Comamonadaceae</taxon>
        <taxon>Rhodoferax</taxon>
    </lineage>
</organism>
<dbReference type="InterPro" id="IPR050109">
    <property type="entry name" value="HTH-type_TetR-like_transc_reg"/>
</dbReference>
<comment type="caution">
    <text evidence="5">The sequence shown here is derived from an EMBL/GenBank/DDBJ whole genome shotgun (WGS) entry which is preliminary data.</text>
</comment>
<dbReference type="SUPFAM" id="SSF48498">
    <property type="entry name" value="Tetracyclin repressor-like, C-terminal domain"/>
    <property type="match status" value="1"/>
</dbReference>
<keyword evidence="6" id="KW-1185">Reference proteome</keyword>
<dbReference type="RefSeq" id="WP_310373156.1">
    <property type="nucleotide sequence ID" value="NZ_JAVDXT010000002.1"/>
</dbReference>
<evidence type="ECO:0000313" key="5">
    <source>
        <dbReference type="EMBL" id="MDR7377500.1"/>
    </source>
</evidence>
<evidence type="ECO:0000313" key="6">
    <source>
        <dbReference type="Proteomes" id="UP001180487"/>
    </source>
</evidence>
<name>A0ABU2C839_9BURK</name>
<feature type="DNA-binding region" description="H-T-H motif" evidence="2">
    <location>
        <begin position="54"/>
        <end position="73"/>
    </location>
</feature>
<dbReference type="PANTHER" id="PTHR30055:SF235">
    <property type="entry name" value="TRANSCRIPTIONAL REGULATORY PROTEIN"/>
    <property type="match status" value="1"/>
</dbReference>
<feature type="region of interest" description="Disordered" evidence="3">
    <location>
        <begin position="1"/>
        <end position="28"/>
    </location>
</feature>
<dbReference type="Proteomes" id="UP001180487">
    <property type="component" value="Unassembled WGS sequence"/>
</dbReference>
<protein>
    <submittedName>
        <fullName evidence="5">AcrR family transcriptional regulator</fullName>
    </submittedName>
</protein>
<keyword evidence="1 2" id="KW-0238">DNA-binding</keyword>
<proteinExistence type="predicted"/>